<dbReference type="Gene3D" id="3.40.1090.10">
    <property type="entry name" value="Cytosolic phospholipase A2 catalytic domain"/>
    <property type="match status" value="1"/>
</dbReference>
<dbReference type="Proteomes" id="UP000049127">
    <property type="component" value="Unassembled WGS sequence"/>
</dbReference>
<feature type="short sequence motif" description="GXSXG" evidence="4">
    <location>
        <begin position="36"/>
        <end position="40"/>
    </location>
</feature>
<dbReference type="EMBL" id="CEKZ01000023">
    <property type="protein sequence ID" value="CEQ05042.1"/>
    <property type="molecule type" value="Genomic_DNA"/>
</dbReference>
<proteinExistence type="predicted"/>
<name>A0A0C7QWH7_PARSO</name>
<evidence type="ECO:0000256" key="3">
    <source>
        <dbReference type="ARBA" id="ARBA00023098"/>
    </source>
</evidence>
<feature type="domain" description="PNPLA" evidence="5">
    <location>
        <begin position="5"/>
        <end position="249"/>
    </location>
</feature>
<dbReference type="PANTHER" id="PTHR14226:SF57">
    <property type="entry name" value="BLR7027 PROTEIN"/>
    <property type="match status" value="1"/>
</dbReference>
<dbReference type="OrthoDB" id="9770965at2"/>
<dbReference type="SUPFAM" id="SSF52151">
    <property type="entry name" value="FabD/lysophospholipase-like"/>
    <property type="match status" value="1"/>
</dbReference>
<evidence type="ECO:0000313" key="7">
    <source>
        <dbReference type="Proteomes" id="UP000049127"/>
    </source>
</evidence>
<protein>
    <submittedName>
        <fullName evidence="6">Phospholipase</fullName>
    </submittedName>
</protein>
<accession>A0A0C7QWH7</accession>
<dbReference type="InterPro" id="IPR016035">
    <property type="entry name" value="Acyl_Trfase/lysoPLipase"/>
</dbReference>
<sequence>MRLGLCLAGGGAKGAFEAGVIYGLYERNLNFDVIAGTSIGAINGYYIYTENVNNLKDMWINIQTIGENGIKIVDNTVDNSLAIDILKSLKNNSNNKRPFYVNYVNINNSIMTEKVVDISKLSYEAGLEAIKYSSLLPFRPSKDLKPSDQFKKDLVEGLYDGYNLDGGMLNNTLLKPLLDENVDKIIIITMNFDFELPEYIKSNYKKENIIIVKPDKAFEKNATLNFNGEFCKQIFNDGYEIAKRLTINI</sequence>
<gene>
    <name evidence="6" type="ORF">R28058_27591</name>
</gene>
<dbReference type="GO" id="GO:0016787">
    <property type="term" value="F:hydrolase activity"/>
    <property type="evidence" value="ECO:0007669"/>
    <property type="project" value="UniProtKB-KW"/>
</dbReference>
<comment type="caution">
    <text evidence="4">Lacks conserved residue(s) required for the propagation of feature annotation.</text>
</comment>
<evidence type="ECO:0000256" key="2">
    <source>
        <dbReference type="ARBA" id="ARBA00022963"/>
    </source>
</evidence>
<dbReference type="AlphaFoldDB" id="A0A0C7QWH7"/>
<evidence type="ECO:0000313" key="6">
    <source>
        <dbReference type="EMBL" id="CEQ05042.1"/>
    </source>
</evidence>
<feature type="short sequence motif" description="GXGXXG" evidence="4">
    <location>
        <begin position="9"/>
        <end position="14"/>
    </location>
</feature>
<dbReference type="GO" id="GO:0016042">
    <property type="term" value="P:lipid catabolic process"/>
    <property type="evidence" value="ECO:0007669"/>
    <property type="project" value="UniProtKB-KW"/>
</dbReference>
<evidence type="ECO:0000259" key="5">
    <source>
        <dbReference type="PROSITE" id="PS51635"/>
    </source>
</evidence>
<dbReference type="RefSeq" id="WP_055343024.1">
    <property type="nucleotide sequence ID" value="NZ_CDNI01000023.1"/>
</dbReference>
<reference evidence="6 7" key="1">
    <citation type="submission" date="2015-01" db="EMBL/GenBank/DDBJ databases">
        <authorList>
            <person name="Aslett A.Martin."/>
            <person name="De Silva Nishadi"/>
        </authorList>
    </citation>
    <scope>NUCLEOTIDE SEQUENCE [LARGE SCALE GENOMIC DNA]</scope>
    <source>
        <strain evidence="6 7">R28058</strain>
    </source>
</reference>
<dbReference type="PROSITE" id="PS51635">
    <property type="entry name" value="PNPLA"/>
    <property type="match status" value="1"/>
</dbReference>
<keyword evidence="3" id="KW-0443">Lipid metabolism</keyword>
<keyword evidence="2" id="KW-0442">Lipid degradation</keyword>
<dbReference type="PANTHER" id="PTHR14226">
    <property type="entry name" value="NEUROPATHY TARGET ESTERASE/SWISS CHEESE D.MELANOGASTER"/>
    <property type="match status" value="1"/>
</dbReference>
<dbReference type="Pfam" id="PF01734">
    <property type="entry name" value="Patatin"/>
    <property type="match status" value="1"/>
</dbReference>
<keyword evidence="1" id="KW-0378">Hydrolase</keyword>
<dbReference type="InterPro" id="IPR002641">
    <property type="entry name" value="PNPLA_dom"/>
</dbReference>
<evidence type="ECO:0000256" key="1">
    <source>
        <dbReference type="ARBA" id="ARBA00022801"/>
    </source>
</evidence>
<organism evidence="6 7">
    <name type="scientific">Paraclostridium sordellii</name>
    <name type="common">Clostridium sordellii</name>
    <dbReference type="NCBI Taxonomy" id="1505"/>
    <lineage>
        <taxon>Bacteria</taxon>
        <taxon>Bacillati</taxon>
        <taxon>Bacillota</taxon>
        <taxon>Clostridia</taxon>
        <taxon>Peptostreptococcales</taxon>
        <taxon>Peptostreptococcaceae</taxon>
        <taxon>Paraclostridium</taxon>
    </lineage>
</organism>
<evidence type="ECO:0000256" key="4">
    <source>
        <dbReference type="PROSITE-ProRule" id="PRU01161"/>
    </source>
</evidence>
<dbReference type="InterPro" id="IPR050301">
    <property type="entry name" value="NTE"/>
</dbReference>